<reference evidence="2" key="1">
    <citation type="journal article" date="2020" name="New Phytol.">
        <title>Comparative genomics reveals dynamic genome evolution in host specialist ectomycorrhizal fungi.</title>
        <authorList>
            <person name="Lofgren L.A."/>
            <person name="Nguyen N.H."/>
            <person name="Vilgalys R."/>
            <person name="Ruytinx J."/>
            <person name="Liao H.L."/>
            <person name="Branco S."/>
            <person name="Kuo A."/>
            <person name="LaButti K."/>
            <person name="Lipzen A."/>
            <person name="Andreopoulos W."/>
            <person name="Pangilinan J."/>
            <person name="Riley R."/>
            <person name="Hundley H."/>
            <person name="Na H."/>
            <person name="Barry K."/>
            <person name="Grigoriev I.V."/>
            <person name="Stajich J.E."/>
            <person name="Kennedy P.G."/>
        </authorList>
    </citation>
    <scope>NUCLEOTIDE SEQUENCE</scope>
    <source>
        <strain evidence="2">S12</strain>
    </source>
</reference>
<feature type="domain" description="Cytosolic endo-beta-N-acetylglucosaminidase TIM barrel" evidence="1">
    <location>
        <begin position="71"/>
        <end position="413"/>
    </location>
</feature>
<dbReference type="PANTHER" id="PTHR13246:SF1">
    <property type="entry name" value="CYTOSOLIC ENDO-BETA-N-ACETYLGLUCOSAMINIDASE"/>
    <property type="match status" value="1"/>
</dbReference>
<organism evidence="2 3">
    <name type="scientific">Suillus plorans</name>
    <dbReference type="NCBI Taxonomy" id="116603"/>
    <lineage>
        <taxon>Eukaryota</taxon>
        <taxon>Fungi</taxon>
        <taxon>Dikarya</taxon>
        <taxon>Basidiomycota</taxon>
        <taxon>Agaricomycotina</taxon>
        <taxon>Agaricomycetes</taxon>
        <taxon>Agaricomycetidae</taxon>
        <taxon>Boletales</taxon>
        <taxon>Suillineae</taxon>
        <taxon>Suillaceae</taxon>
        <taxon>Suillus</taxon>
    </lineage>
</organism>
<dbReference type="InterPro" id="IPR005201">
    <property type="entry name" value="TIM_ENGase"/>
</dbReference>
<comment type="caution">
    <text evidence="2">The sequence shown here is derived from an EMBL/GenBank/DDBJ whole genome shotgun (WGS) entry which is preliminary data.</text>
</comment>
<dbReference type="GO" id="GO:0033925">
    <property type="term" value="F:mannosyl-glycoprotein endo-beta-N-acetylglucosaminidase activity"/>
    <property type="evidence" value="ECO:0007669"/>
    <property type="project" value="UniProtKB-EC"/>
</dbReference>
<proteinExistence type="predicted"/>
<accession>A0A9P7DQ48</accession>
<sequence length="766" mass="83865">MPLRGTGHGKLLGDEAPYFESLAELDQWTSLPHAKLMAVLEYQARPQLAESLNQRGKLLVCHDYKGGYTESPSGLCYTFNFWPLCDTFVYFSHHRVTVPPSGWITAGHRQGVKMLGTIIFEGSGEADCLQLIVGPPQAGAGPILRTDSIPMSRHYASVLAELARQRGFDGYLLNFECPLQGGPEQARALAGWILLLRSELVTKVGPHAQAIWYDSVVFNGQLRWQDRLNSLNLPFFLSSDAFFTNYTWPPSFPALTAQYFMSLDPVLINGDAKGSSTSSTKSLQSIFTGVDVWGRGSHGGGGFGSYRAMTHIDPQSLGLSVALFGQAWTWESEQDKPGWNWDQWWEYERKLWVGPADPQEVVPVPDAPRRRGEPECPHDAFEPVSSFFVHATPPDPAQLVFCTSFSPGVGRSWFVEGMNVLQTDDGWTDIDKQSSLGNLVWPRPSVMWENDDRPEPLPLASSRLDMSDAWNGGNTLKISISCAGSTADDAFFRCIWLPVQSLNVTSLVSYDVNIVYKTAACEGTDLDLGLFVKPLMAGGGDLPEVNVGASTQSYIKNGWTRQVLSFSLLPGTANALIAVGLIIGFVAEDPSQPLDFSVSLGQLAVYPSSPTARVSKGIPGILWAKFQSTKPLTSPSTGFGGLLTWDIASSFPRLALRVIPPPEDSNPTWILDSTKERFPSFLYFNIYVIPHPLSGSVAGATAAIFIGTTGLDGRANRLYVDSTILPKNVTDGRGLRFYVQGVSDKGDVLPWEMCAYVDCMFELGGR</sequence>
<keyword evidence="2" id="KW-0378">Hydrolase</keyword>
<dbReference type="Pfam" id="PF03644">
    <property type="entry name" value="Glyco_hydro_85"/>
    <property type="match status" value="1"/>
</dbReference>
<evidence type="ECO:0000313" key="3">
    <source>
        <dbReference type="Proteomes" id="UP000719766"/>
    </source>
</evidence>
<gene>
    <name evidence="2" type="ORF">HD556DRAFT_1342655</name>
</gene>
<dbReference type="RefSeq" id="XP_041164316.1">
    <property type="nucleotide sequence ID" value="XM_041302152.1"/>
</dbReference>
<name>A0A9P7DQ48_9AGAM</name>
<dbReference type="GO" id="GO:0005829">
    <property type="term" value="C:cytosol"/>
    <property type="evidence" value="ECO:0007669"/>
    <property type="project" value="UniProtKB-SubCell"/>
</dbReference>
<dbReference type="EMBL" id="JABBWE010000009">
    <property type="protein sequence ID" value="KAG1800330.1"/>
    <property type="molecule type" value="Genomic_DNA"/>
</dbReference>
<dbReference type="Gene3D" id="2.60.120.260">
    <property type="entry name" value="Galactose-binding domain-like"/>
    <property type="match status" value="1"/>
</dbReference>
<protein>
    <submittedName>
        <fullName evidence="2">Glycoside hydrolase family 85 protein</fullName>
    </submittedName>
</protein>
<dbReference type="PANTHER" id="PTHR13246">
    <property type="entry name" value="ENDO BETA N-ACETYLGLUCOSAMINIDASE"/>
    <property type="match status" value="1"/>
</dbReference>
<dbReference type="GeneID" id="64595916"/>
<dbReference type="AlphaFoldDB" id="A0A9P7DQ48"/>
<dbReference type="Proteomes" id="UP000719766">
    <property type="component" value="Unassembled WGS sequence"/>
</dbReference>
<evidence type="ECO:0000259" key="1">
    <source>
        <dbReference type="Pfam" id="PF03644"/>
    </source>
</evidence>
<dbReference type="Gene3D" id="3.20.20.80">
    <property type="entry name" value="Glycosidases"/>
    <property type="match status" value="1"/>
</dbReference>
<dbReference type="InterPro" id="IPR032979">
    <property type="entry name" value="ENGase"/>
</dbReference>
<keyword evidence="3" id="KW-1185">Reference proteome</keyword>
<evidence type="ECO:0000313" key="2">
    <source>
        <dbReference type="EMBL" id="KAG1800330.1"/>
    </source>
</evidence>
<dbReference type="OrthoDB" id="284473at2759"/>